<dbReference type="AlphaFoldDB" id="A0A286UNE2"/>
<evidence type="ECO:0000256" key="5">
    <source>
        <dbReference type="ARBA" id="ARBA00023136"/>
    </source>
</evidence>
<feature type="transmembrane region" description="Helical" evidence="7">
    <location>
        <begin position="441"/>
        <end position="460"/>
    </location>
</feature>
<dbReference type="PANTHER" id="PTHR19432">
    <property type="entry name" value="SUGAR TRANSPORTER"/>
    <property type="match status" value="1"/>
</dbReference>
<evidence type="ECO:0000256" key="6">
    <source>
        <dbReference type="SAM" id="MobiDB-lite"/>
    </source>
</evidence>
<feature type="transmembrane region" description="Helical" evidence="7">
    <location>
        <begin position="73"/>
        <end position="89"/>
    </location>
</feature>
<comment type="subcellular location">
    <subcellularLocation>
        <location evidence="1">Membrane</location>
        <topology evidence="1">Multi-pass membrane protein</topology>
    </subcellularLocation>
</comment>
<protein>
    <submittedName>
        <fullName evidence="8">MFS general substrate transporter</fullName>
    </submittedName>
</protein>
<evidence type="ECO:0000256" key="2">
    <source>
        <dbReference type="ARBA" id="ARBA00022448"/>
    </source>
</evidence>
<dbReference type="Gene3D" id="1.20.1250.20">
    <property type="entry name" value="MFS general substrate transporter like domains"/>
    <property type="match status" value="1"/>
</dbReference>
<organism evidence="8 9">
    <name type="scientific">Pyrrhoderma noxium</name>
    <dbReference type="NCBI Taxonomy" id="2282107"/>
    <lineage>
        <taxon>Eukaryota</taxon>
        <taxon>Fungi</taxon>
        <taxon>Dikarya</taxon>
        <taxon>Basidiomycota</taxon>
        <taxon>Agaricomycotina</taxon>
        <taxon>Agaricomycetes</taxon>
        <taxon>Hymenochaetales</taxon>
        <taxon>Hymenochaetaceae</taxon>
        <taxon>Pyrrhoderma</taxon>
    </lineage>
</organism>
<dbReference type="PANTHER" id="PTHR19432:SF35">
    <property type="entry name" value="SOLUTE CARRIER FAMILY 45 MEMBER 3 ISOFORM X1"/>
    <property type="match status" value="1"/>
</dbReference>
<feature type="transmembrane region" description="Helical" evidence="7">
    <location>
        <begin position="466"/>
        <end position="492"/>
    </location>
</feature>
<keyword evidence="4 7" id="KW-1133">Transmembrane helix</keyword>
<keyword evidence="2" id="KW-0813">Transport</keyword>
<dbReference type="InterPro" id="IPR036259">
    <property type="entry name" value="MFS_trans_sf"/>
</dbReference>
<feature type="compositionally biased region" description="Basic and acidic residues" evidence="6">
    <location>
        <begin position="23"/>
        <end position="47"/>
    </location>
</feature>
<sequence length="653" mass="72346">MSRSLSPAPDIDPTSQLAWPTSMRKDPPPEDTRIPQEDRYRTPDVQKKKSPQNDVNGVSVEEIGRARLSTRQLFNLSISMAGAQVAWTVELGYGTPFLLSLGLSEQLTSLVWLAGPISGLIAQPLIGAISDSSKSRFRRRFWVATSTAVLCVSTLILAYCKELSAFFVDIFGGGAGSWDPERENQVSNTAIGFAVIAFYFLDFSLNALQASLRNLLLDVTPPTQLNSGNAWHGRMTHAGNIVGYGFGFLPLAQLPLLRLLGGGQFRKFCIVAMVILVVTVGTTCICQDEKPGQEDLREKKQSKFVDILKNISNAVVNLPKPIRRVCYVQFFAFMGWFPFLFYATTYVGQVLAKETGEEPDTETATRMGDLALLWFSVVAVIAGTLLPNLARRDQRLLAYDGDEEEDAELTRLRNTVQEWRADAARKGKPLKLPSMPFMLRNIWSGALGLFTVLTFSTFFINTLFQAIIVVSLVGICWAVACWVPFAIIMEFLKEMGEASKAPKSNPPVAGTSARNHFRNASSPTQHRWRRSEPERQPLIRRHSLGPREEDEESDSKPVAGGTVLGIHNLAIVMPQFIVAIVASAIFKIVDAAEDPNNHNTYLGKSGVGWVLRFGGMMTLVGAFVARMVPPTRTEKEMRRRLGEMKLLREQDSP</sequence>
<dbReference type="GO" id="GO:0008506">
    <property type="term" value="F:sucrose:proton symporter activity"/>
    <property type="evidence" value="ECO:0007669"/>
    <property type="project" value="TreeGrafter"/>
</dbReference>
<feature type="transmembrane region" description="Helical" evidence="7">
    <location>
        <begin position="569"/>
        <end position="589"/>
    </location>
</feature>
<keyword evidence="5 7" id="KW-0472">Membrane</keyword>
<dbReference type="OrthoDB" id="28755at2759"/>
<gene>
    <name evidence="8" type="ORF">PNOK_0361200</name>
</gene>
<feature type="transmembrane region" description="Helical" evidence="7">
    <location>
        <begin position="330"/>
        <end position="351"/>
    </location>
</feature>
<keyword evidence="9" id="KW-1185">Reference proteome</keyword>
<evidence type="ECO:0000256" key="3">
    <source>
        <dbReference type="ARBA" id="ARBA00022692"/>
    </source>
</evidence>
<feature type="transmembrane region" description="Helical" evidence="7">
    <location>
        <begin position="609"/>
        <end position="629"/>
    </location>
</feature>
<accession>A0A286UNE2</accession>
<dbReference type="InParanoid" id="A0A286UNE2"/>
<dbReference type="GO" id="GO:0005886">
    <property type="term" value="C:plasma membrane"/>
    <property type="evidence" value="ECO:0007669"/>
    <property type="project" value="TreeGrafter"/>
</dbReference>
<evidence type="ECO:0000256" key="4">
    <source>
        <dbReference type="ARBA" id="ARBA00022989"/>
    </source>
</evidence>
<comment type="caution">
    <text evidence="8">The sequence shown here is derived from an EMBL/GenBank/DDBJ whole genome shotgun (WGS) entry which is preliminary data.</text>
</comment>
<proteinExistence type="predicted"/>
<dbReference type="Proteomes" id="UP000217199">
    <property type="component" value="Unassembled WGS sequence"/>
</dbReference>
<evidence type="ECO:0000313" key="8">
    <source>
        <dbReference type="EMBL" id="PAV20985.1"/>
    </source>
</evidence>
<feature type="transmembrane region" description="Helical" evidence="7">
    <location>
        <begin position="109"/>
        <end position="129"/>
    </location>
</feature>
<feature type="compositionally biased region" description="Polar residues" evidence="6">
    <location>
        <begin position="512"/>
        <end position="525"/>
    </location>
</feature>
<keyword evidence="3 7" id="KW-0812">Transmembrane</keyword>
<evidence type="ECO:0000256" key="1">
    <source>
        <dbReference type="ARBA" id="ARBA00004141"/>
    </source>
</evidence>
<feature type="transmembrane region" description="Helical" evidence="7">
    <location>
        <begin position="371"/>
        <end position="390"/>
    </location>
</feature>
<reference evidence="8 9" key="1">
    <citation type="journal article" date="2017" name="Mol. Ecol.">
        <title>Comparative and population genomic landscape of Phellinus noxius: A hypervariable fungus causing root rot in trees.</title>
        <authorList>
            <person name="Chung C.L."/>
            <person name="Lee T.J."/>
            <person name="Akiba M."/>
            <person name="Lee H.H."/>
            <person name="Kuo T.H."/>
            <person name="Liu D."/>
            <person name="Ke H.M."/>
            <person name="Yokoi T."/>
            <person name="Roa M.B."/>
            <person name="Lu M.J."/>
            <person name="Chang Y.Y."/>
            <person name="Ann P.J."/>
            <person name="Tsai J.N."/>
            <person name="Chen C.Y."/>
            <person name="Tzean S.S."/>
            <person name="Ota Y."/>
            <person name="Hattori T."/>
            <person name="Sahashi N."/>
            <person name="Liou R.F."/>
            <person name="Kikuchi T."/>
            <person name="Tsai I.J."/>
        </authorList>
    </citation>
    <scope>NUCLEOTIDE SEQUENCE [LARGE SCALE GENOMIC DNA]</scope>
    <source>
        <strain evidence="8 9">FFPRI411160</strain>
    </source>
</reference>
<feature type="region of interest" description="Disordered" evidence="6">
    <location>
        <begin position="1"/>
        <end position="58"/>
    </location>
</feature>
<dbReference type="SUPFAM" id="SSF103473">
    <property type="entry name" value="MFS general substrate transporter"/>
    <property type="match status" value="1"/>
</dbReference>
<dbReference type="EMBL" id="NBII01000003">
    <property type="protein sequence ID" value="PAV20985.1"/>
    <property type="molecule type" value="Genomic_DNA"/>
</dbReference>
<evidence type="ECO:0000256" key="7">
    <source>
        <dbReference type="SAM" id="Phobius"/>
    </source>
</evidence>
<evidence type="ECO:0000313" key="9">
    <source>
        <dbReference type="Proteomes" id="UP000217199"/>
    </source>
</evidence>
<feature type="region of interest" description="Disordered" evidence="6">
    <location>
        <begin position="500"/>
        <end position="558"/>
    </location>
</feature>
<feature type="transmembrane region" description="Helical" evidence="7">
    <location>
        <begin position="190"/>
        <end position="208"/>
    </location>
</feature>
<name>A0A286UNE2_9AGAM</name>